<sequence>MPPLVLALVLLAGLSEAAGRILPLVARRPEVSPPVVAGLLLTGTAVESAVVALWPLTAFTLAELLPGAVASGAAPGWTAGQVAPMLLGAVIAFPLLGPALHLMLLTGVGAGLVGPVADASGVGGWAAAACVAAAGVGLAAAVEAVRRLVGRIGTPRTRRRTRSRTPARTRARRRTA</sequence>
<feature type="transmembrane region" description="Helical" evidence="2">
    <location>
        <begin position="125"/>
        <end position="149"/>
    </location>
</feature>
<evidence type="ECO:0000256" key="1">
    <source>
        <dbReference type="SAM" id="MobiDB-lite"/>
    </source>
</evidence>
<proteinExistence type="predicted"/>
<organism evidence="3">
    <name type="scientific">Streptomyces sp. R17</name>
    <dbReference type="NCBI Taxonomy" id="3238626"/>
    <lineage>
        <taxon>Bacteria</taxon>
        <taxon>Bacillati</taxon>
        <taxon>Actinomycetota</taxon>
        <taxon>Actinomycetes</taxon>
        <taxon>Kitasatosporales</taxon>
        <taxon>Streptomycetaceae</taxon>
        <taxon>Streptomyces</taxon>
    </lineage>
</organism>
<evidence type="ECO:0000256" key="2">
    <source>
        <dbReference type="SAM" id="Phobius"/>
    </source>
</evidence>
<keyword evidence="2" id="KW-0472">Membrane</keyword>
<gene>
    <name evidence="3" type="ORF">AB5J48_01540</name>
</gene>
<dbReference type="EMBL" id="CP163433">
    <property type="protein sequence ID" value="XDQ16881.1"/>
    <property type="molecule type" value="Genomic_DNA"/>
</dbReference>
<dbReference type="GeneID" id="303246897"/>
<name>A0AB39NHE0_9ACTN</name>
<feature type="transmembrane region" description="Helical" evidence="2">
    <location>
        <begin position="82"/>
        <end position="105"/>
    </location>
</feature>
<protein>
    <recommendedName>
        <fullName evidence="4">Integral membrane protein</fullName>
    </recommendedName>
</protein>
<evidence type="ECO:0008006" key="4">
    <source>
        <dbReference type="Google" id="ProtNLM"/>
    </source>
</evidence>
<dbReference type="AlphaFoldDB" id="A0AB39NHE0"/>
<feature type="region of interest" description="Disordered" evidence="1">
    <location>
        <begin position="153"/>
        <end position="176"/>
    </location>
</feature>
<accession>A0AB39NHE0</accession>
<feature type="compositionally biased region" description="Basic residues" evidence="1">
    <location>
        <begin position="156"/>
        <end position="176"/>
    </location>
</feature>
<keyword evidence="2" id="KW-1133">Transmembrane helix</keyword>
<keyword evidence="2" id="KW-0812">Transmembrane</keyword>
<reference evidence="3" key="1">
    <citation type="submission" date="2024-07" db="EMBL/GenBank/DDBJ databases">
        <authorList>
            <person name="Yu S.T."/>
        </authorList>
    </citation>
    <scope>NUCLEOTIDE SEQUENCE</scope>
    <source>
        <strain evidence="3">R17</strain>
    </source>
</reference>
<dbReference type="RefSeq" id="WP_006131075.1">
    <property type="nucleotide sequence ID" value="NZ_CP163433.1"/>
</dbReference>
<evidence type="ECO:0000313" key="3">
    <source>
        <dbReference type="EMBL" id="XDQ16881.1"/>
    </source>
</evidence>